<protein>
    <recommendedName>
        <fullName evidence="1">BTB domain-containing protein</fullName>
    </recommendedName>
</protein>
<dbReference type="Gene3D" id="3.30.710.10">
    <property type="entry name" value="Potassium Channel Kv1.1, Chain A"/>
    <property type="match status" value="1"/>
</dbReference>
<comment type="caution">
    <text evidence="2">The sequence shown here is derived from an EMBL/GenBank/DDBJ whole genome shotgun (WGS) entry which is preliminary data.</text>
</comment>
<dbReference type="EMBL" id="CAJFCW020000001">
    <property type="protein sequence ID" value="CAG9079545.1"/>
    <property type="molecule type" value="Genomic_DNA"/>
</dbReference>
<dbReference type="AlphaFoldDB" id="A0A811JRB3"/>
<feature type="domain" description="BTB" evidence="1">
    <location>
        <begin position="43"/>
        <end position="102"/>
    </location>
</feature>
<organism evidence="2 3">
    <name type="scientific">Bursaphelenchus okinawaensis</name>
    <dbReference type="NCBI Taxonomy" id="465554"/>
    <lineage>
        <taxon>Eukaryota</taxon>
        <taxon>Metazoa</taxon>
        <taxon>Ecdysozoa</taxon>
        <taxon>Nematoda</taxon>
        <taxon>Chromadorea</taxon>
        <taxon>Rhabditida</taxon>
        <taxon>Tylenchina</taxon>
        <taxon>Tylenchomorpha</taxon>
        <taxon>Aphelenchoidea</taxon>
        <taxon>Aphelenchoididae</taxon>
        <taxon>Bursaphelenchus</taxon>
    </lineage>
</organism>
<gene>
    <name evidence="2" type="ORF">BOKJ2_LOCUS535</name>
</gene>
<keyword evidence="3" id="KW-1185">Reference proteome</keyword>
<dbReference type="PROSITE" id="PS50097">
    <property type="entry name" value="BTB"/>
    <property type="match status" value="1"/>
</dbReference>
<dbReference type="CDD" id="cd18186">
    <property type="entry name" value="BTB_POZ_ZBTB_KLHL-like"/>
    <property type="match status" value="1"/>
</dbReference>
<name>A0A811JRB3_9BILA</name>
<evidence type="ECO:0000313" key="3">
    <source>
        <dbReference type="Proteomes" id="UP000614601"/>
    </source>
</evidence>
<evidence type="ECO:0000313" key="2">
    <source>
        <dbReference type="EMBL" id="CAD5205851.1"/>
    </source>
</evidence>
<dbReference type="EMBL" id="CAJFDH010000001">
    <property type="protein sequence ID" value="CAD5205851.1"/>
    <property type="molecule type" value="Genomic_DNA"/>
</dbReference>
<dbReference type="Proteomes" id="UP000614601">
    <property type="component" value="Unassembled WGS sequence"/>
</dbReference>
<dbReference type="Pfam" id="PF00651">
    <property type="entry name" value="BTB"/>
    <property type="match status" value="1"/>
</dbReference>
<dbReference type="SUPFAM" id="SSF54695">
    <property type="entry name" value="POZ domain"/>
    <property type="match status" value="1"/>
</dbReference>
<dbReference type="OrthoDB" id="6437200at2759"/>
<dbReference type="PANTHER" id="PTHR24413">
    <property type="entry name" value="SPECKLE-TYPE POZ PROTEIN"/>
    <property type="match status" value="1"/>
</dbReference>
<accession>A0A811JRB3</accession>
<dbReference type="InterPro" id="IPR011333">
    <property type="entry name" value="SKP1/BTB/POZ_sf"/>
</dbReference>
<sequence>MAQAKLNLNQKRICGRIRYLKSRMLEVLEHQDDTIVFNNPQFCDFKVKCGSDTFFVSKGILAQKSPVFASIFKSGMKEVQRGEVVIVNDVEHVVVYTSEHKS</sequence>
<evidence type="ECO:0000259" key="1">
    <source>
        <dbReference type="PROSITE" id="PS50097"/>
    </source>
</evidence>
<dbReference type="InterPro" id="IPR000210">
    <property type="entry name" value="BTB/POZ_dom"/>
</dbReference>
<dbReference type="Proteomes" id="UP000783686">
    <property type="component" value="Unassembled WGS sequence"/>
</dbReference>
<proteinExistence type="predicted"/>
<reference evidence="2" key="1">
    <citation type="submission" date="2020-09" db="EMBL/GenBank/DDBJ databases">
        <authorList>
            <person name="Kikuchi T."/>
        </authorList>
    </citation>
    <scope>NUCLEOTIDE SEQUENCE</scope>
    <source>
        <strain evidence="2">SH1</strain>
    </source>
</reference>